<comment type="caution">
    <text evidence="13">The sequence shown here is derived from an EMBL/GenBank/DDBJ whole genome shotgun (WGS) entry which is preliminary data.</text>
</comment>
<comment type="similarity">
    <text evidence="2 10">Belongs to the WD repeat HIR1 family.</text>
</comment>
<feature type="domain" description="CAF1B/HIR1 beta-propeller" evidence="12">
    <location>
        <begin position="20"/>
        <end position="364"/>
    </location>
</feature>
<dbReference type="GO" id="GO:0031491">
    <property type="term" value="F:nucleosome binding"/>
    <property type="evidence" value="ECO:0007669"/>
    <property type="project" value="TreeGrafter"/>
</dbReference>
<evidence type="ECO:0000256" key="5">
    <source>
        <dbReference type="ARBA" id="ARBA00022853"/>
    </source>
</evidence>
<dbReference type="OrthoDB" id="1741719at2759"/>
<dbReference type="Pfam" id="PF24105">
    <property type="entry name" value="Beta-prop_CAF1B_HIR1"/>
    <property type="match status" value="1"/>
</dbReference>
<evidence type="ECO:0000256" key="6">
    <source>
        <dbReference type="ARBA" id="ARBA00023015"/>
    </source>
</evidence>
<dbReference type="SMART" id="SM00320">
    <property type="entry name" value="WD40"/>
    <property type="match status" value="6"/>
</dbReference>
<keyword evidence="10" id="KW-0678">Repressor</keyword>
<evidence type="ECO:0000259" key="11">
    <source>
        <dbReference type="Pfam" id="PF07569"/>
    </source>
</evidence>
<comment type="function">
    <text evidence="10">Required for replication-independent chromatin assembly and for the periodic repression of histone gene transcription during the cell cycle.</text>
</comment>
<dbReference type="EMBL" id="QKYT01000016">
    <property type="protein sequence ID" value="RIA98406.1"/>
    <property type="molecule type" value="Genomic_DNA"/>
</dbReference>
<keyword evidence="5 10" id="KW-0156">Chromatin regulator</keyword>
<accession>A0A397TNB0</accession>
<reference evidence="13 14" key="1">
    <citation type="submission" date="2018-06" db="EMBL/GenBank/DDBJ databases">
        <title>Comparative genomics reveals the genomic features of Rhizophagus irregularis, R. cerebriforme, R. diaphanum and Gigaspora rosea, and their symbiotic lifestyle signature.</title>
        <authorList>
            <person name="Morin E."/>
            <person name="San Clemente H."/>
            <person name="Chen E.C.H."/>
            <person name="De La Providencia I."/>
            <person name="Hainaut M."/>
            <person name="Kuo A."/>
            <person name="Kohler A."/>
            <person name="Murat C."/>
            <person name="Tang N."/>
            <person name="Roy S."/>
            <person name="Loubradou J."/>
            <person name="Henrissat B."/>
            <person name="Grigoriev I.V."/>
            <person name="Corradi N."/>
            <person name="Roux C."/>
            <person name="Martin F.M."/>
        </authorList>
    </citation>
    <scope>NUCLEOTIDE SEQUENCE [LARGE SCALE GENOMIC DNA]</scope>
    <source>
        <strain evidence="13 14">DAOM 227022</strain>
    </source>
</reference>
<dbReference type="Proteomes" id="UP000265703">
    <property type="component" value="Unassembled WGS sequence"/>
</dbReference>
<dbReference type="InterPro" id="IPR036322">
    <property type="entry name" value="WD40_repeat_dom_sf"/>
</dbReference>
<keyword evidence="6 10" id="KW-0805">Transcription regulation</keyword>
<feature type="domain" description="Protein HIRA-like C-terminal" evidence="11">
    <location>
        <begin position="728"/>
        <end position="935"/>
    </location>
</feature>
<organism evidence="13 14">
    <name type="scientific">Glomus cerebriforme</name>
    <dbReference type="NCBI Taxonomy" id="658196"/>
    <lineage>
        <taxon>Eukaryota</taxon>
        <taxon>Fungi</taxon>
        <taxon>Fungi incertae sedis</taxon>
        <taxon>Mucoromycota</taxon>
        <taxon>Glomeromycotina</taxon>
        <taxon>Glomeromycetes</taxon>
        <taxon>Glomerales</taxon>
        <taxon>Glomeraceae</taxon>
        <taxon>Glomus</taxon>
    </lineage>
</organism>
<evidence type="ECO:0000256" key="2">
    <source>
        <dbReference type="ARBA" id="ARBA00007306"/>
    </source>
</evidence>
<dbReference type="AlphaFoldDB" id="A0A397TNB0"/>
<dbReference type="GO" id="GO:0006351">
    <property type="term" value="P:DNA-templated transcription"/>
    <property type="evidence" value="ECO:0007669"/>
    <property type="project" value="InterPro"/>
</dbReference>
<dbReference type="PROSITE" id="PS50082">
    <property type="entry name" value="WD_REPEATS_2"/>
    <property type="match status" value="4"/>
</dbReference>
<dbReference type="GO" id="GO:0006355">
    <property type="term" value="P:regulation of DNA-templated transcription"/>
    <property type="evidence" value="ECO:0007669"/>
    <property type="project" value="InterPro"/>
</dbReference>
<protein>
    <recommendedName>
        <fullName evidence="10">Protein HIR</fullName>
    </recommendedName>
</protein>
<dbReference type="InterPro" id="IPR055410">
    <property type="entry name" value="Beta-prop_CAF1B_HIR1"/>
</dbReference>
<feature type="repeat" description="WD" evidence="9">
    <location>
        <begin position="131"/>
        <end position="172"/>
    </location>
</feature>
<feature type="repeat" description="WD" evidence="9">
    <location>
        <begin position="173"/>
        <end position="204"/>
    </location>
</feature>
<name>A0A397TNB0_9GLOM</name>
<evidence type="ECO:0000256" key="8">
    <source>
        <dbReference type="ARBA" id="ARBA00023242"/>
    </source>
</evidence>
<keyword evidence="14" id="KW-1185">Reference proteome</keyword>
<keyword evidence="4 10" id="KW-0677">Repeat</keyword>
<dbReference type="InterPro" id="IPR015943">
    <property type="entry name" value="WD40/YVTN_repeat-like_dom_sf"/>
</dbReference>
<dbReference type="Gene3D" id="2.130.10.10">
    <property type="entry name" value="YVTN repeat-like/Quinoprotein amine dehydrogenase"/>
    <property type="match status" value="2"/>
</dbReference>
<dbReference type="InterPro" id="IPR019015">
    <property type="entry name" value="HIRA_B_motif"/>
</dbReference>
<gene>
    <name evidence="13" type="ORF">C1645_750183</name>
</gene>
<keyword evidence="3 9" id="KW-0853">WD repeat</keyword>
<dbReference type="GO" id="GO:0000417">
    <property type="term" value="C:HIR complex"/>
    <property type="evidence" value="ECO:0007669"/>
    <property type="project" value="TreeGrafter"/>
</dbReference>
<dbReference type="PANTHER" id="PTHR13831">
    <property type="entry name" value="MEMBER OF THE HIR1 FAMILY OF WD-REPEAT PROTEINS"/>
    <property type="match status" value="1"/>
</dbReference>
<dbReference type="Pfam" id="PF09453">
    <property type="entry name" value="HIRA_B"/>
    <property type="match status" value="1"/>
</dbReference>
<dbReference type="PROSITE" id="PS50294">
    <property type="entry name" value="WD_REPEATS_REGION"/>
    <property type="match status" value="4"/>
</dbReference>
<dbReference type="GO" id="GO:0006338">
    <property type="term" value="P:chromatin remodeling"/>
    <property type="evidence" value="ECO:0007669"/>
    <property type="project" value="InterPro"/>
</dbReference>
<feature type="repeat" description="WD" evidence="9">
    <location>
        <begin position="68"/>
        <end position="101"/>
    </location>
</feature>
<evidence type="ECO:0000256" key="7">
    <source>
        <dbReference type="ARBA" id="ARBA00023163"/>
    </source>
</evidence>
<keyword evidence="8 10" id="KW-0539">Nucleus</keyword>
<evidence type="ECO:0000313" key="13">
    <source>
        <dbReference type="EMBL" id="RIA98406.1"/>
    </source>
</evidence>
<dbReference type="GO" id="GO:0005634">
    <property type="term" value="C:nucleus"/>
    <property type="evidence" value="ECO:0007669"/>
    <property type="project" value="UniProtKB-SubCell"/>
</dbReference>
<feature type="repeat" description="WD" evidence="9">
    <location>
        <begin position="14"/>
        <end position="46"/>
    </location>
</feature>
<evidence type="ECO:0000313" key="14">
    <source>
        <dbReference type="Proteomes" id="UP000265703"/>
    </source>
</evidence>
<evidence type="ECO:0000256" key="9">
    <source>
        <dbReference type="PROSITE-ProRule" id="PRU00221"/>
    </source>
</evidence>
<dbReference type="PANTHER" id="PTHR13831:SF0">
    <property type="entry name" value="PROTEIN HIRA"/>
    <property type="match status" value="1"/>
</dbReference>
<dbReference type="STRING" id="658196.A0A397TNB0"/>
<dbReference type="SUPFAM" id="SSF50978">
    <property type="entry name" value="WD40 repeat-like"/>
    <property type="match status" value="2"/>
</dbReference>
<dbReference type="InterPro" id="IPR031120">
    <property type="entry name" value="HIR1-like"/>
</dbReference>
<sequence length="999" mass="109169">MHLAKPSWLAHLDDKGQRTSIFSIHVHPDGSRIATGGLDNKIKLWSTIPIIDGSKARDPNVPTLLCTLGLHNGSVLCVRWSNRDGRYLASGSDDQLLLIWEWDKSTEAWAGQSIFGSGEQNLENWKPVRRLTGHQSDVVDLAWSRDNTYLASCGLDNLVFIWDGRKFEKLHKLDAHQGFVKGVTWDPVGEYLATESDDKTVKVWRTSDWKVQAEISDPYTSSPTTTFYRRLSWSPDGSHVATANGAQGPVPIAAIFNRGDWKPDVSLVGHDSAIEVVSFNPVIFMIPESDDADPDSASVGSVCAVGSQDHSISVWVTRNARPLFVCQKPFDHSVLDLAWSPDGTHLYACSYDGTVVVLQFLNNEFGTRLSMEEHDKILAKYGFVPKDPIILENTTQLDMEGTLAITNKTSSSGRIAALMSGNQELPPPPAVIITEMEKVNYGPPSSAPSQMITENSNGIKSSSVSGQAIVTIQQKPSVSGGPVPMDVENAIASGSSGSINTQTQQTITLTKDGKKRIQPQFLRGLTSSPSTPLRPPMPVPMPMPTDNVSAPAINGNLSNTSVFSQSQQQSVSLDKASNLDAPSRALPAGGIPAILIGNKRKESFASEIAAQSNKRQSFSKSRADSVIETEGYPLRSGLVPPSVTMSQVRLASHKVKDYLAKDRLDGTTLKLECFNNNVKGPSQISCTRGKVVVWIDYVPSSIILLTGHSQYSAVACEDGSLFIYSSAGRRLLPVIMLESAASFLEICREYLLCITQTGLIYIWDLRNLKAIVSSVSTAPILQAATLSSDDFHSTVSIISACVRPNGIPLLVTSLNEAWSYHLDMKTWVRVYDPRYSTLDPSNSETSEVIGGSILASLESMARQRGGNIGSLAYLRHSGGKDTQGKAHVIGHLENQLVSSEMVNSPTEYKRLLFAYAQQLADEGAEFRLHELCMELLGPVNGQETFISNDQTRSNWDPFIMGMSKRQLLKEILPILASNRALQRHVTEYGDSLKKILKID</sequence>
<keyword evidence="7 10" id="KW-0804">Transcription</keyword>
<dbReference type="CDD" id="cd00200">
    <property type="entry name" value="WD40"/>
    <property type="match status" value="1"/>
</dbReference>
<evidence type="ECO:0000256" key="3">
    <source>
        <dbReference type="ARBA" id="ARBA00022574"/>
    </source>
</evidence>
<dbReference type="Pfam" id="PF07569">
    <property type="entry name" value="Hira"/>
    <property type="match status" value="1"/>
</dbReference>
<evidence type="ECO:0000256" key="1">
    <source>
        <dbReference type="ARBA" id="ARBA00004123"/>
    </source>
</evidence>
<dbReference type="InterPro" id="IPR011494">
    <property type="entry name" value="HIRA-like_C"/>
</dbReference>
<dbReference type="GO" id="GO:0000785">
    <property type="term" value="C:chromatin"/>
    <property type="evidence" value="ECO:0007669"/>
    <property type="project" value="TreeGrafter"/>
</dbReference>
<comment type="subcellular location">
    <subcellularLocation>
        <location evidence="1 10">Nucleus</location>
    </subcellularLocation>
</comment>
<evidence type="ECO:0000256" key="10">
    <source>
        <dbReference type="RuleBase" id="RU364014"/>
    </source>
</evidence>
<evidence type="ECO:0000256" key="4">
    <source>
        <dbReference type="ARBA" id="ARBA00022737"/>
    </source>
</evidence>
<evidence type="ECO:0000259" key="12">
    <source>
        <dbReference type="Pfam" id="PF24105"/>
    </source>
</evidence>
<proteinExistence type="inferred from homology"/>
<dbReference type="InterPro" id="IPR001680">
    <property type="entry name" value="WD40_rpt"/>
</dbReference>